<keyword evidence="9 18" id="KW-0812">Transmembrane</keyword>
<dbReference type="InterPro" id="IPR014032">
    <property type="entry name" value="Peptidase_A24A_bac"/>
</dbReference>
<evidence type="ECO:0000256" key="19">
    <source>
        <dbReference type="SAM" id="Phobius"/>
    </source>
</evidence>
<evidence type="ECO:0000313" key="23">
    <source>
        <dbReference type="Proteomes" id="UP000019276"/>
    </source>
</evidence>
<keyword evidence="11 19" id="KW-1133">Transmembrane helix</keyword>
<evidence type="ECO:0000256" key="15">
    <source>
        <dbReference type="ARBA" id="ARBA00067082"/>
    </source>
</evidence>
<evidence type="ECO:0000259" key="20">
    <source>
        <dbReference type="Pfam" id="PF01478"/>
    </source>
</evidence>
<feature type="transmembrane region" description="Helical" evidence="19">
    <location>
        <begin position="112"/>
        <end position="132"/>
    </location>
</feature>
<evidence type="ECO:0000256" key="10">
    <source>
        <dbReference type="ARBA" id="ARBA00022801"/>
    </source>
</evidence>
<dbReference type="eggNOG" id="COG1989">
    <property type="taxonomic scope" value="Bacteria"/>
</dbReference>
<dbReference type="GO" id="GO:0006465">
    <property type="term" value="P:signal peptide processing"/>
    <property type="evidence" value="ECO:0007669"/>
    <property type="project" value="TreeGrafter"/>
</dbReference>
<evidence type="ECO:0000256" key="7">
    <source>
        <dbReference type="ARBA" id="ARBA00022679"/>
    </source>
</evidence>
<accession>W7QB11</accession>
<protein>
    <recommendedName>
        <fullName evidence="16 18">Prepilin leader peptidase/N-methyltransferase</fullName>
        <ecNumber evidence="18">2.1.1.-</ecNumber>
        <ecNumber evidence="15 18">3.4.23.43</ecNumber>
    </recommendedName>
</protein>
<dbReference type="GO" id="GO:0032259">
    <property type="term" value="P:methylation"/>
    <property type="evidence" value="ECO:0007669"/>
    <property type="project" value="UniProtKB-KW"/>
</dbReference>
<evidence type="ECO:0000256" key="14">
    <source>
        <dbReference type="ARBA" id="ARBA00050401"/>
    </source>
</evidence>
<dbReference type="InterPro" id="IPR010627">
    <property type="entry name" value="Prepilin_pept_A24_N"/>
</dbReference>
<evidence type="ECO:0000256" key="4">
    <source>
        <dbReference type="ARBA" id="ARBA00022519"/>
    </source>
</evidence>
<dbReference type="EC" id="3.4.23.43" evidence="15 18"/>
<dbReference type="Proteomes" id="UP000019276">
    <property type="component" value="Unassembled WGS sequence"/>
</dbReference>
<evidence type="ECO:0000256" key="1">
    <source>
        <dbReference type="ARBA" id="ARBA00004429"/>
    </source>
</evidence>
<comment type="function">
    <text evidence="18">Plays an essential role in type IV pili and type II pseudopili formation by proteolytically removing the leader sequence from substrate proteins and subsequently monomethylating the alpha-amino group of the newly exposed N-terminal phenylalanine.</text>
</comment>
<dbReference type="InterPro" id="IPR050882">
    <property type="entry name" value="Prepilin_peptidase/N-MTase"/>
</dbReference>
<feature type="transmembrane region" description="Helical" evidence="19">
    <location>
        <begin position="138"/>
        <end position="156"/>
    </location>
</feature>
<keyword evidence="10 18" id="KW-0378">Hydrolase</keyword>
<keyword evidence="13 18" id="KW-0511">Multifunctional enzyme</keyword>
<evidence type="ECO:0000259" key="21">
    <source>
        <dbReference type="Pfam" id="PF06750"/>
    </source>
</evidence>
<dbReference type="MEROPS" id="A24.001"/>
<dbReference type="OrthoDB" id="9789291at2"/>
<reference evidence="22 23" key="1">
    <citation type="journal article" date="2014" name="Genome Announc.">
        <title>Draft Genome Sequence of the Agar-Degrading Bacterium Catenovulum sp. Strain DS-2, Isolated from Intestines of Haliotis diversicolor.</title>
        <authorList>
            <person name="Shan D."/>
            <person name="Li X."/>
            <person name="Gu Z."/>
            <person name="Wei G."/>
            <person name="Gao Z."/>
            <person name="Shao Z."/>
        </authorList>
    </citation>
    <scope>NUCLEOTIDE SEQUENCE [LARGE SCALE GENOMIC DNA]</scope>
    <source>
        <strain evidence="22 23">DS-2</strain>
    </source>
</reference>
<comment type="subcellular location">
    <subcellularLocation>
        <location evidence="1">Cell inner membrane</location>
        <topology evidence="1">Multi-pass membrane protein</topology>
    </subcellularLocation>
    <subcellularLocation>
        <location evidence="18">Cell membrane</location>
        <topology evidence="18">Multi-pass membrane protein</topology>
    </subcellularLocation>
</comment>
<dbReference type="AlphaFoldDB" id="W7QB11"/>
<feature type="domain" description="Prepilin type IV endopeptidase peptidase" evidence="20">
    <location>
        <begin position="142"/>
        <end position="251"/>
    </location>
</feature>
<evidence type="ECO:0000256" key="16">
    <source>
        <dbReference type="ARBA" id="ARBA00071870"/>
    </source>
</evidence>
<evidence type="ECO:0000256" key="13">
    <source>
        <dbReference type="ARBA" id="ARBA00023268"/>
    </source>
</evidence>
<feature type="transmembrane region" description="Helical" evidence="19">
    <location>
        <begin position="189"/>
        <end position="210"/>
    </location>
</feature>
<comment type="similarity">
    <text evidence="2 17">Belongs to the peptidase A24 family.</text>
</comment>
<keyword evidence="23" id="KW-1185">Reference proteome</keyword>
<comment type="catalytic activity">
    <reaction evidence="14 18">
        <text>Typically cleaves a -Gly-|-Phe- bond to release an N-terminal, basic peptide of 5-8 residues from type IV prepilin, and then N-methylates the new N-terminal amino group, the methyl donor being S-adenosyl-L-methionine.</text>
        <dbReference type="EC" id="3.4.23.43"/>
    </reaction>
</comment>
<keyword evidence="12 19" id="KW-0472">Membrane</keyword>
<organism evidence="22 23">
    <name type="scientific">Catenovulum agarivorans DS-2</name>
    <dbReference type="NCBI Taxonomy" id="1328313"/>
    <lineage>
        <taxon>Bacteria</taxon>
        <taxon>Pseudomonadati</taxon>
        <taxon>Pseudomonadota</taxon>
        <taxon>Gammaproteobacteria</taxon>
        <taxon>Alteromonadales</taxon>
        <taxon>Alteromonadaceae</taxon>
        <taxon>Catenovulum</taxon>
    </lineage>
</organism>
<dbReference type="InterPro" id="IPR000045">
    <property type="entry name" value="Prepilin_IV_endopep_pep"/>
</dbReference>
<dbReference type="Pfam" id="PF06750">
    <property type="entry name" value="A24_N_bact"/>
    <property type="match status" value="1"/>
</dbReference>
<feature type="transmembrane region" description="Helical" evidence="19">
    <location>
        <begin position="165"/>
        <end position="183"/>
    </location>
</feature>
<feature type="transmembrane region" description="Helical" evidence="19">
    <location>
        <begin position="264"/>
        <end position="281"/>
    </location>
</feature>
<gene>
    <name evidence="22" type="ORF">DS2_09637</name>
</gene>
<evidence type="ECO:0000256" key="3">
    <source>
        <dbReference type="ARBA" id="ARBA00022475"/>
    </source>
</evidence>
<evidence type="ECO:0000313" key="22">
    <source>
        <dbReference type="EMBL" id="EWH10044.1"/>
    </source>
</evidence>
<proteinExistence type="inferred from homology"/>
<dbReference type="Pfam" id="PF01478">
    <property type="entry name" value="Peptidase_A24"/>
    <property type="match status" value="1"/>
</dbReference>
<evidence type="ECO:0000256" key="5">
    <source>
        <dbReference type="ARBA" id="ARBA00022603"/>
    </source>
</evidence>
<keyword evidence="7 18" id="KW-0808">Transferase</keyword>
<evidence type="ECO:0000256" key="2">
    <source>
        <dbReference type="ARBA" id="ARBA00005801"/>
    </source>
</evidence>
<evidence type="ECO:0000256" key="11">
    <source>
        <dbReference type="ARBA" id="ARBA00022989"/>
    </source>
</evidence>
<feature type="domain" description="Prepilin peptidase A24 N-terminal" evidence="21">
    <location>
        <begin position="21"/>
        <end position="132"/>
    </location>
</feature>
<dbReference type="STRING" id="1328313.DS2_09637"/>
<evidence type="ECO:0000256" key="6">
    <source>
        <dbReference type="ARBA" id="ARBA00022670"/>
    </source>
</evidence>
<feature type="transmembrane region" description="Helical" evidence="19">
    <location>
        <begin position="15"/>
        <end position="37"/>
    </location>
</feature>
<evidence type="ECO:0000256" key="12">
    <source>
        <dbReference type="ARBA" id="ARBA00023136"/>
    </source>
</evidence>
<dbReference type="FunFam" id="1.20.120.1220:FF:000001">
    <property type="entry name" value="Type 4 prepilin-like proteins leader peptide-processing enzyme"/>
    <property type="match status" value="1"/>
</dbReference>
<dbReference type="EMBL" id="ARZY01000016">
    <property type="protein sequence ID" value="EWH10044.1"/>
    <property type="molecule type" value="Genomic_DNA"/>
</dbReference>
<keyword evidence="3" id="KW-1003">Cell membrane</keyword>
<keyword evidence="8" id="KW-0949">S-adenosyl-L-methionine</keyword>
<dbReference type="GO" id="GO:0004190">
    <property type="term" value="F:aspartic-type endopeptidase activity"/>
    <property type="evidence" value="ECO:0007669"/>
    <property type="project" value="UniProtKB-EC"/>
</dbReference>
<dbReference type="RefSeq" id="WP_035014539.1">
    <property type="nucleotide sequence ID" value="NZ_ARZY01000016.1"/>
</dbReference>
<dbReference type="EC" id="2.1.1.-" evidence="18"/>
<evidence type="ECO:0000256" key="18">
    <source>
        <dbReference type="RuleBase" id="RU003794"/>
    </source>
</evidence>
<comment type="caution">
    <text evidence="22">The sequence shown here is derived from an EMBL/GenBank/DDBJ whole genome shotgun (WGS) entry which is preliminary data.</text>
</comment>
<evidence type="ECO:0000256" key="8">
    <source>
        <dbReference type="ARBA" id="ARBA00022691"/>
    </source>
</evidence>
<name>W7QB11_9ALTE</name>
<dbReference type="PATRIC" id="fig|1328313.3.peg.1972"/>
<dbReference type="GO" id="GO:0005886">
    <property type="term" value="C:plasma membrane"/>
    <property type="evidence" value="ECO:0007669"/>
    <property type="project" value="UniProtKB-SubCell"/>
</dbReference>
<keyword evidence="5 18" id="KW-0489">Methyltransferase</keyword>
<dbReference type="PRINTS" id="PR00864">
    <property type="entry name" value="PREPILNPTASE"/>
</dbReference>
<dbReference type="GO" id="GO:0008168">
    <property type="term" value="F:methyltransferase activity"/>
    <property type="evidence" value="ECO:0007669"/>
    <property type="project" value="UniProtKB-KW"/>
</dbReference>
<keyword evidence="4" id="KW-0997">Cell inner membrane</keyword>
<dbReference type="PANTHER" id="PTHR30487:SF0">
    <property type="entry name" value="PREPILIN LEADER PEPTIDASE_N-METHYLTRANSFERASE-RELATED"/>
    <property type="match status" value="1"/>
</dbReference>
<dbReference type="PANTHER" id="PTHR30487">
    <property type="entry name" value="TYPE 4 PREPILIN-LIKE PROTEINS LEADER PEPTIDE-PROCESSING ENZYME"/>
    <property type="match status" value="1"/>
</dbReference>
<dbReference type="Gene3D" id="1.20.120.1220">
    <property type="match status" value="1"/>
</dbReference>
<evidence type="ECO:0000256" key="17">
    <source>
        <dbReference type="RuleBase" id="RU003793"/>
    </source>
</evidence>
<feature type="transmembrane region" description="Helical" evidence="19">
    <location>
        <begin position="222"/>
        <end position="252"/>
    </location>
</feature>
<keyword evidence="6 18" id="KW-0645">Protease</keyword>
<sequence>MQDIFGYFQHYPTAWVIFVGLFSLLVGSFLNVVIYRLPIMLERDWKRECQLLFEDEGVKLPIDIPQDRFNLVFPHSHCPSCKASVKPWQNIPVLSYLLQKGKCSSCQTNISLRYPLIEILTAVAGVIAALQFGFSTETLWALLFSYLLISMCFIDFDTMLLPDQLTISLLWLGLIANLSATFVPLEDAVIGAIAGYMILWTIFQTFKLLTGKEGMGFGDFKLLAALGAWMGWQSLLVIVLLSSVVGAIAGIIILKMQDKDQQHAIPFGPYLAMAGWIAFYWQQQIVEFYMNTWVR</sequence>
<evidence type="ECO:0000256" key="9">
    <source>
        <dbReference type="ARBA" id="ARBA00022692"/>
    </source>
</evidence>